<proteinExistence type="inferred from homology"/>
<sequence>MTKLDPGQPVSVRTGHTGPVPVTSVVGEVDTTTDDVIGHEVRVQLATRPEVLVLDLTGVVFMGSSGLNLLVQAQKEATRLGVRLVVVARGGIVRRVLEMTGVDRVVEVQPDVSSALRAM</sequence>
<dbReference type="PANTHER" id="PTHR33495">
    <property type="entry name" value="ANTI-SIGMA FACTOR ANTAGONIST TM_1081-RELATED-RELATED"/>
    <property type="match status" value="1"/>
</dbReference>
<evidence type="ECO:0000256" key="2">
    <source>
        <dbReference type="RuleBase" id="RU003749"/>
    </source>
</evidence>
<dbReference type="PROSITE" id="PS50801">
    <property type="entry name" value="STAS"/>
    <property type="match status" value="1"/>
</dbReference>
<dbReference type="EMBL" id="FOFV01000017">
    <property type="protein sequence ID" value="SES17781.1"/>
    <property type="molecule type" value="Genomic_DNA"/>
</dbReference>
<gene>
    <name evidence="4" type="ORF">SAMN04488000_117109</name>
</gene>
<dbReference type="InterPro" id="IPR002645">
    <property type="entry name" value="STAS_dom"/>
</dbReference>
<accession>A0A1H9V8C0</accession>
<evidence type="ECO:0000259" key="3">
    <source>
        <dbReference type="PROSITE" id="PS50801"/>
    </source>
</evidence>
<name>A0A1H9V8C0_9PSEU</name>
<comment type="similarity">
    <text evidence="1 2">Belongs to the anti-sigma-factor antagonist family.</text>
</comment>
<feature type="domain" description="STAS" evidence="3">
    <location>
        <begin position="22"/>
        <end position="119"/>
    </location>
</feature>
<organism evidence="4 5">
    <name type="scientific">Lentzea albida</name>
    <dbReference type="NCBI Taxonomy" id="65499"/>
    <lineage>
        <taxon>Bacteria</taxon>
        <taxon>Bacillati</taxon>
        <taxon>Actinomycetota</taxon>
        <taxon>Actinomycetes</taxon>
        <taxon>Pseudonocardiales</taxon>
        <taxon>Pseudonocardiaceae</taxon>
        <taxon>Lentzea</taxon>
    </lineage>
</organism>
<dbReference type="Gene3D" id="3.30.750.24">
    <property type="entry name" value="STAS domain"/>
    <property type="match status" value="1"/>
</dbReference>
<dbReference type="PANTHER" id="PTHR33495:SF13">
    <property type="entry name" value="ANTI-SIGMA-F FACTOR ANTAGONIST RSFB"/>
    <property type="match status" value="1"/>
</dbReference>
<evidence type="ECO:0000313" key="5">
    <source>
        <dbReference type="Proteomes" id="UP000199503"/>
    </source>
</evidence>
<dbReference type="InterPro" id="IPR003658">
    <property type="entry name" value="Anti-sigma_ant"/>
</dbReference>
<keyword evidence="5" id="KW-1185">Reference proteome</keyword>
<dbReference type="RefSeq" id="WP_089922728.1">
    <property type="nucleotide sequence ID" value="NZ_FOFV01000017.1"/>
</dbReference>
<dbReference type="InterPro" id="IPR036513">
    <property type="entry name" value="STAS_dom_sf"/>
</dbReference>
<dbReference type="SUPFAM" id="SSF52091">
    <property type="entry name" value="SpoIIaa-like"/>
    <property type="match status" value="1"/>
</dbReference>
<protein>
    <recommendedName>
        <fullName evidence="2">Anti-sigma factor antagonist</fullName>
    </recommendedName>
</protein>
<dbReference type="NCBIfam" id="TIGR00377">
    <property type="entry name" value="ant_ant_sig"/>
    <property type="match status" value="1"/>
</dbReference>
<dbReference type="CDD" id="cd07043">
    <property type="entry name" value="STAS_anti-anti-sigma_factors"/>
    <property type="match status" value="1"/>
</dbReference>
<dbReference type="AlphaFoldDB" id="A0A1H9V8C0"/>
<dbReference type="GO" id="GO:0043856">
    <property type="term" value="F:anti-sigma factor antagonist activity"/>
    <property type="evidence" value="ECO:0007669"/>
    <property type="project" value="InterPro"/>
</dbReference>
<evidence type="ECO:0000313" key="4">
    <source>
        <dbReference type="EMBL" id="SES17781.1"/>
    </source>
</evidence>
<dbReference type="OrthoDB" id="3393696at2"/>
<dbReference type="Pfam" id="PF01740">
    <property type="entry name" value="STAS"/>
    <property type="match status" value="1"/>
</dbReference>
<dbReference type="Proteomes" id="UP000199503">
    <property type="component" value="Unassembled WGS sequence"/>
</dbReference>
<evidence type="ECO:0000256" key="1">
    <source>
        <dbReference type="ARBA" id="ARBA00009013"/>
    </source>
</evidence>
<dbReference type="STRING" id="65499.SAMN04488000_117109"/>
<reference evidence="5" key="1">
    <citation type="submission" date="2016-10" db="EMBL/GenBank/DDBJ databases">
        <authorList>
            <person name="Varghese N."/>
            <person name="Submissions S."/>
        </authorList>
    </citation>
    <scope>NUCLEOTIDE SEQUENCE [LARGE SCALE GENOMIC DNA]</scope>
    <source>
        <strain evidence="5">DSM 44437</strain>
    </source>
</reference>